<dbReference type="GO" id="GO:0008270">
    <property type="term" value="F:zinc ion binding"/>
    <property type="evidence" value="ECO:0007669"/>
    <property type="project" value="InterPro"/>
</dbReference>
<dbReference type="EMBL" id="SWFS01000296">
    <property type="protein sequence ID" value="KAA8910977.1"/>
    <property type="molecule type" value="Genomic_DNA"/>
</dbReference>
<dbReference type="Pfam" id="PF00172">
    <property type="entry name" value="Zn_clus"/>
    <property type="match status" value="1"/>
</dbReference>
<dbReference type="Proteomes" id="UP000761534">
    <property type="component" value="Unassembled WGS sequence"/>
</dbReference>
<dbReference type="InterPro" id="IPR036864">
    <property type="entry name" value="Zn2-C6_fun-type_DNA-bd_sf"/>
</dbReference>
<gene>
    <name evidence="3" type="ORF">TRICI_003988</name>
</gene>
<feature type="domain" description="Zn(2)-C6 fungal-type" evidence="2">
    <location>
        <begin position="12"/>
        <end position="42"/>
    </location>
</feature>
<dbReference type="SUPFAM" id="SSF57701">
    <property type="entry name" value="Zn2/Cys6 DNA-binding domain"/>
    <property type="match status" value="1"/>
</dbReference>
<dbReference type="PANTHER" id="PTHR47784">
    <property type="entry name" value="STEROL UPTAKE CONTROL PROTEIN 2"/>
    <property type="match status" value="1"/>
</dbReference>
<proteinExistence type="predicted"/>
<organism evidence="3 4">
    <name type="scientific">Trichomonascus ciferrii</name>
    <dbReference type="NCBI Taxonomy" id="44093"/>
    <lineage>
        <taxon>Eukaryota</taxon>
        <taxon>Fungi</taxon>
        <taxon>Dikarya</taxon>
        <taxon>Ascomycota</taxon>
        <taxon>Saccharomycotina</taxon>
        <taxon>Dipodascomycetes</taxon>
        <taxon>Dipodascales</taxon>
        <taxon>Trichomonascaceae</taxon>
        <taxon>Trichomonascus</taxon>
        <taxon>Trichomonascus ciferrii complex</taxon>
    </lineage>
</organism>
<dbReference type="GO" id="GO:0001228">
    <property type="term" value="F:DNA-binding transcription activator activity, RNA polymerase II-specific"/>
    <property type="evidence" value="ECO:0007669"/>
    <property type="project" value="TreeGrafter"/>
</dbReference>
<protein>
    <recommendedName>
        <fullName evidence="2">Zn(2)-C6 fungal-type domain-containing protein</fullName>
    </recommendedName>
</protein>
<dbReference type="PROSITE" id="PS50048">
    <property type="entry name" value="ZN2_CY6_FUNGAL_2"/>
    <property type="match status" value="1"/>
</dbReference>
<dbReference type="VEuPathDB" id="FungiDB:TRICI_003988"/>
<keyword evidence="4" id="KW-1185">Reference proteome</keyword>
<reference evidence="3" key="1">
    <citation type="journal article" date="2019" name="G3 (Bethesda)">
        <title>Genome Assemblies of Two Rare Opportunistic Yeast Pathogens: Diutina rugosa (syn. Candida rugosa) and Trichomonascus ciferrii (syn. Candida ciferrii).</title>
        <authorList>
            <person name="Mixao V."/>
            <person name="Saus E."/>
            <person name="Hansen A.P."/>
            <person name="Lass-Florl C."/>
            <person name="Gabaldon T."/>
        </authorList>
    </citation>
    <scope>NUCLEOTIDE SEQUENCE</scope>
    <source>
        <strain evidence="3">CBS 4856</strain>
    </source>
</reference>
<dbReference type="Gene3D" id="4.10.240.10">
    <property type="entry name" value="Zn(2)-C6 fungal-type DNA-binding domain"/>
    <property type="match status" value="1"/>
</dbReference>
<evidence type="ECO:0000256" key="1">
    <source>
        <dbReference type="SAM" id="MobiDB-lite"/>
    </source>
</evidence>
<dbReference type="InterPro" id="IPR001138">
    <property type="entry name" value="Zn2Cys6_DnaBD"/>
</dbReference>
<dbReference type="PANTHER" id="PTHR47784:SF5">
    <property type="entry name" value="STEROL UPTAKE CONTROL PROTEIN 2"/>
    <property type="match status" value="1"/>
</dbReference>
<dbReference type="AlphaFoldDB" id="A0A642V3L8"/>
<comment type="caution">
    <text evidence="3">The sequence shown here is derived from an EMBL/GenBank/DDBJ whole genome shotgun (WGS) entry which is preliminary data.</text>
</comment>
<name>A0A642V3L8_9ASCO</name>
<feature type="region of interest" description="Disordered" evidence="1">
    <location>
        <begin position="50"/>
        <end position="72"/>
    </location>
</feature>
<dbReference type="PROSITE" id="PS00463">
    <property type="entry name" value="ZN2_CY6_FUNGAL_1"/>
    <property type="match status" value="1"/>
</dbReference>
<sequence length="366" mass="42609">MTKTRRSRSHYGCINCKNRKVKCGEEKPICKNCLRLRLACRYSNTWSRRKRERSENENEGTSESEQSVHPDDLLATTKSRSITYEFLMYHYCTNTAPTLVEVSGDYQGLFAVEYPKKGFKYRFLLDAIYLLSSAHLNHLKPCHEYQQYMLHFNTLAVSGLRTQLDEVVKSNDLEVMEAVAMTSSLLSIYSLTCDSDTPFTGLSGSLMSLFKGMRTVFAHLWPHRDKTGFKVLDDYIDMHSKTKDLGGEYIPDIERVFELQKTNIDTYKPIIESLASMTHVFANEDTKIHRKFHMSTWIISLSPEFLQLTDNFDACALVLLARYFYILSTDKSWFFGDYAYKHYLRVYENIPPHWKSYVELLKDPPP</sequence>
<dbReference type="OrthoDB" id="416217at2759"/>
<evidence type="ECO:0000313" key="3">
    <source>
        <dbReference type="EMBL" id="KAA8910977.1"/>
    </source>
</evidence>
<dbReference type="SMART" id="SM00066">
    <property type="entry name" value="GAL4"/>
    <property type="match status" value="1"/>
</dbReference>
<evidence type="ECO:0000259" key="2">
    <source>
        <dbReference type="PROSITE" id="PS50048"/>
    </source>
</evidence>
<accession>A0A642V3L8</accession>
<dbReference type="InterPro" id="IPR053157">
    <property type="entry name" value="Sterol_Uptake_Regulator"/>
</dbReference>
<evidence type="ECO:0000313" key="4">
    <source>
        <dbReference type="Proteomes" id="UP000761534"/>
    </source>
</evidence>
<dbReference type="CDD" id="cd00067">
    <property type="entry name" value="GAL4"/>
    <property type="match status" value="1"/>
</dbReference>